<dbReference type="RefSeq" id="WP_294182492.1">
    <property type="nucleotide sequence ID" value="NZ_JBGFFE010000003.1"/>
</dbReference>
<evidence type="ECO:0000313" key="2">
    <source>
        <dbReference type="Proteomes" id="UP001565220"/>
    </source>
</evidence>
<organism evidence="1 2">
    <name type="scientific">Clostridium lapidicellarium</name>
    <dbReference type="NCBI Taxonomy" id="3240931"/>
    <lineage>
        <taxon>Bacteria</taxon>
        <taxon>Bacillati</taxon>
        <taxon>Bacillota</taxon>
        <taxon>Clostridia</taxon>
        <taxon>Eubacteriales</taxon>
        <taxon>Clostridiaceae</taxon>
        <taxon>Clostridium</taxon>
    </lineage>
</organism>
<dbReference type="EMBL" id="JBGFFE010000003">
    <property type="protein sequence ID" value="MEY8762866.1"/>
    <property type="molecule type" value="Genomic_DNA"/>
</dbReference>
<evidence type="ECO:0008006" key="3">
    <source>
        <dbReference type="Google" id="ProtNLM"/>
    </source>
</evidence>
<accession>A0ABV4DUE6</accession>
<protein>
    <recommendedName>
        <fullName evidence="3">FeS cluster biogenesis domain-containing protein</fullName>
    </recommendedName>
</protein>
<dbReference type="Proteomes" id="UP001565220">
    <property type="component" value="Unassembled WGS sequence"/>
</dbReference>
<keyword evidence="2" id="KW-1185">Reference proteome</keyword>
<gene>
    <name evidence="1" type="ORF">AB8S09_04270</name>
</gene>
<comment type="caution">
    <text evidence="1">The sequence shown here is derived from an EMBL/GenBank/DDBJ whole genome shotgun (WGS) entry which is preliminary data.</text>
</comment>
<evidence type="ECO:0000313" key="1">
    <source>
        <dbReference type="EMBL" id="MEY8762866.1"/>
    </source>
</evidence>
<reference evidence="1 2" key="1">
    <citation type="submission" date="2024-08" db="EMBL/GenBank/DDBJ databases">
        <title>Clostridium lapicellarii sp. nov., and Clostridium renhuaiense sp. nov., two species isolated from the mud in a fermentation cellar used for producing sauce-flavour Chinese liquors.</title>
        <authorList>
            <person name="Yang F."/>
            <person name="Wang H."/>
            <person name="Chen L.Q."/>
            <person name="Zhou N."/>
            <person name="Lu J.J."/>
            <person name="Pu X.X."/>
            <person name="Wan B."/>
            <person name="Wang L."/>
            <person name="Liu S.J."/>
        </authorList>
    </citation>
    <scope>NUCLEOTIDE SEQUENCE [LARGE SCALE GENOMIC DNA]</scope>
    <source>
        <strain evidence="1 2">MT-113</strain>
    </source>
</reference>
<name>A0ABV4DUE6_9CLOT</name>
<sequence length="101" mass="11533">MKLTIDDRALDYAKEKGGDFVVKTISAGGGCCSMEVRDIIIEFSEEFKGSRKIFNKYSYKGVNVYVERGLEMEEEVLIYEKVELPLIGKRFGSKGIYVKYL</sequence>
<proteinExistence type="predicted"/>